<dbReference type="GO" id="GO:0031201">
    <property type="term" value="C:SNARE complex"/>
    <property type="evidence" value="ECO:0000318"/>
    <property type="project" value="GO_Central"/>
</dbReference>
<keyword evidence="7" id="KW-0653">Protein transport</keyword>
<dbReference type="OrthoDB" id="4506189at2759"/>
<keyword evidence="5" id="KW-0256">Endoplasmic reticulum</keyword>
<keyword evidence="3" id="KW-0813">Transport</keyword>
<dbReference type="OMA" id="KYYTNAQ"/>
<dbReference type="CDD" id="cd15860">
    <property type="entry name" value="SNARE_USE1"/>
    <property type="match status" value="1"/>
</dbReference>
<organism evidence="12 13">
    <name type="scientific">Klebsormidium nitens</name>
    <name type="common">Green alga</name>
    <name type="synonym">Ulothrix nitens</name>
    <dbReference type="NCBI Taxonomy" id="105231"/>
    <lineage>
        <taxon>Eukaryota</taxon>
        <taxon>Viridiplantae</taxon>
        <taxon>Streptophyta</taxon>
        <taxon>Klebsormidiophyceae</taxon>
        <taxon>Klebsormidiales</taxon>
        <taxon>Klebsormidiaceae</taxon>
        <taxon>Klebsormidium</taxon>
    </lineage>
</organism>
<evidence type="ECO:0000256" key="2">
    <source>
        <dbReference type="ARBA" id="ARBA00007891"/>
    </source>
</evidence>
<evidence type="ECO:0000256" key="1">
    <source>
        <dbReference type="ARBA" id="ARBA00004163"/>
    </source>
</evidence>
<evidence type="ECO:0000256" key="3">
    <source>
        <dbReference type="ARBA" id="ARBA00022448"/>
    </source>
</evidence>
<keyword evidence="13" id="KW-1185">Reference proteome</keyword>
<dbReference type="STRING" id="105231.A0A1Y1I0A4"/>
<dbReference type="GO" id="GO:0005783">
    <property type="term" value="C:endoplasmic reticulum"/>
    <property type="evidence" value="ECO:0000318"/>
    <property type="project" value="GO_Central"/>
</dbReference>
<evidence type="ECO:0000256" key="4">
    <source>
        <dbReference type="ARBA" id="ARBA00022692"/>
    </source>
</evidence>
<keyword evidence="6" id="KW-0931">ER-Golgi transport</keyword>
<keyword evidence="4 11" id="KW-0812">Transmembrane</keyword>
<dbReference type="AlphaFoldDB" id="A0A1Y1I0A4"/>
<dbReference type="PANTHER" id="PTHR13050:SF7">
    <property type="entry name" value="VESICLE TRANSPORT PROTEIN USE1"/>
    <property type="match status" value="1"/>
</dbReference>
<dbReference type="GO" id="GO:0005789">
    <property type="term" value="C:endoplasmic reticulum membrane"/>
    <property type="evidence" value="ECO:0007669"/>
    <property type="project" value="UniProtKB-SubCell"/>
</dbReference>
<keyword evidence="9 11" id="KW-0472">Membrane</keyword>
<reference evidence="12 13" key="1">
    <citation type="journal article" date="2014" name="Nat. Commun.">
        <title>Klebsormidium flaccidum genome reveals primary factors for plant terrestrial adaptation.</title>
        <authorList>
            <person name="Hori K."/>
            <person name="Maruyama F."/>
            <person name="Fujisawa T."/>
            <person name="Togashi T."/>
            <person name="Yamamoto N."/>
            <person name="Seo M."/>
            <person name="Sato S."/>
            <person name="Yamada T."/>
            <person name="Mori H."/>
            <person name="Tajima N."/>
            <person name="Moriyama T."/>
            <person name="Ikeuchi M."/>
            <person name="Watanabe M."/>
            <person name="Wada H."/>
            <person name="Kobayashi K."/>
            <person name="Saito M."/>
            <person name="Masuda T."/>
            <person name="Sasaki-Sekimoto Y."/>
            <person name="Mashiguchi K."/>
            <person name="Awai K."/>
            <person name="Shimojima M."/>
            <person name="Masuda S."/>
            <person name="Iwai M."/>
            <person name="Nobusawa T."/>
            <person name="Narise T."/>
            <person name="Kondo S."/>
            <person name="Saito H."/>
            <person name="Sato R."/>
            <person name="Murakawa M."/>
            <person name="Ihara Y."/>
            <person name="Oshima-Yamada Y."/>
            <person name="Ohtaka K."/>
            <person name="Satoh M."/>
            <person name="Sonobe K."/>
            <person name="Ishii M."/>
            <person name="Ohtani R."/>
            <person name="Kanamori-Sato M."/>
            <person name="Honoki R."/>
            <person name="Miyazaki D."/>
            <person name="Mochizuki H."/>
            <person name="Umetsu J."/>
            <person name="Higashi K."/>
            <person name="Shibata D."/>
            <person name="Kamiya Y."/>
            <person name="Sato N."/>
            <person name="Nakamura Y."/>
            <person name="Tabata S."/>
            <person name="Ida S."/>
            <person name="Kurokawa K."/>
            <person name="Ohta H."/>
        </authorList>
    </citation>
    <scope>NUCLEOTIDE SEQUENCE [LARGE SCALE GENOMIC DNA]</scope>
    <source>
        <strain evidence="12 13">NIES-2285</strain>
    </source>
</reference>
<dbReference type="GO" id="GO:0005484">
    <property type="term" value="F:SNAP receptor activity"/>
    <property type="evidence" value="ECO:0000318"/>
    <property type="project" value="GO_Central"/>
</dbReference>
<gene>
    <name evidence="12" type="ORF">KFL_001040090</name>
</gene>
<evidence type="ECO:0000256" key="11">
    <source>
        <dbReference type="SAM" id="Phobius"/>
    </source>
</evidence>
<name>A0A1Y1I0A4_KLENI</name>
<proteinExistence type="inferred from homology"/>
<dbReference type="Pfam" id="PF09753">
    <property type="entry name" value="Use1"/>
    <property type="match status" value="1"/>
</dbReference>
<sequence>MVAPKQGGLFKVEGGVLDHASKPPLSKTEINLHRLLKSCERQAAELDDAILRQDLRFANYVAVARDLLSELQGREIHNSLPSISASRAEEYEKRIGTLEKRVDEQTRQATTARNEAGSDGASGTNHQPPSGGGEPPQSSQRDPPPTSTNAAEPQLRQRSGKSRQTELLATKAHQSGGKLDQDVSRVLDQHRQLQEGLTDEMVELARAIKNNSLAMEQSMKETGKVLDATERAVEHSIATTSHVNTRASKIYSATFRTGCFTWLVLLAVSAIFFGMVFLIRIT</sequence>
<feature type="compositionally biased region" description="Basic and acidic residues" evidence="10">
    <location>
        <begin position="96"/>
        <end position="106"/>
    </location>
</feature>
<evidence type="ECO:0000313" key="12">
    <source>
        <dbReference type="EMBL" id="GAQ82206.1"/>
    </source>
</evidence>
<comment type="similarity">
    <text evidence="2">Belongs to the USE1 family.</text>
</comment>
<protein>
    <recommendedName>
        <fullName evidence="14">Vesicle transport protein</fullName>
    </recommendedName>
</protein>
<feature type="transmembrane region" description="Helical" evidence="11">
    <location>
        <begin position="260"/>
        <end position="279"/>
    </location>
</feature>
<evidence type="ECO:0000256" key="6">
    <source>
        <dbReference type="ARBA" id="ARBA00022892"/>
    </source>
</evidence>
<accession>A0A1Y1I0A4</accession>
<evidence type="ECO:0008006" key="14">
    <source>
        <dbReference type="Google" id="ProtNLM"/>
    </source>
</evidence>
<evidence type="ECO:0000256" key="8">
    <source>
        <dbReference type="ARBA" id="ARBA00022989"/>
    </source>
</evidence>
<dbReference type="Proteomes" id="UP000054558">
    <property type="component" value="Unassembled WGS sequence"/>
</dbReference>
<feature type="region of interest" description="Disordered" evidence="10">
    <location>
        <begin position="96"/>
        <end position="165"/>
    </location>
</feature>
<comment type="subcellular location">
    <subcellularLocation>
        <location evidence="1">Endoplasmic reticulum membrane</location>
        <topology evidence="1">Single-pass type IV membrane protein</topology>
    </subcellularLocation>
</comment>
<dbReference type="PANTHER" id="PTHR13050">
    <property type="entry name" value="USE1-LIKE PROTEIN"/>
    <property type="match status" value="1"/>
</dbReference>
<dbReference type="GO" id="GO:0006890">
    <property type="term" value="P:retrograde vesicle-mediated transport, Golgi to endoplasmic reticulum"/>
    <property type="evidence" value="ECO:0000318"/>
    <property type="project" value="GO_Central"/>
</dbReference>
<dbReference type="EMBL" id="DF237053">
    <property type="protein sequence ID" value="GAQ82206.1"/>
    <property type="molecule type" value="Genomic_DNA"/>
</dbReference>
<evidence type="ECO:0000256" key="5">
    <source>
        <dbReference type="ARBA" id="ARBA00022824"/>
    </source>
</evidence>
<evidence type="ECO:0000256" key="7">
    <source>
        <dbReference type="ARBA" id="ARBA00022927"/>
    </source>
</evidence>
<evidence type="ECO:0000256" key="10">
    <source>
        <dbReference type="SAM" id="MobiDB-lite"/>
    </source>
</evidence>
<dbReference type="InterPro" id="IPR019150">
    <property type="entry name" value="Vesicle_transport_protein_Use1"/>
</dbReference>
<evidence type="ECO:0000313" key="13">
    <source>
        <dbReference type="Proteomes" id="UP000054558"/>
    </source>
</evidence>
<dbReference type="GO" id="GO:0015031">
    <property type="term" value="P:protein transport"/>
    <property type="evidence" value="ECO:0007669"/>
    <property type="project" value="UniProtKB-KW"/>
</dbReference>
<keyword evidence="8 11" id="KW-1133">Transmembrane helix</keyword>
<evidence type="ECO:0000256" key="9">
    <source>
        <dbReference type="ARBA" id="ARBA00023136"/>
    </source>
</evidence>